<organism evidence="2 3">
    <name type="scientific">Marinomonas fungiae</name>
    <dbReference type="NCBI Taxonomy" id="1137284"/>
    <lineage>
        <taxon>Bacteria</taxon>
        <taxon>Pseudomonadati</taxon>
        <taxon>Pseudomonadota</taxon>
        <taxon>Gammaproteobacteria</taxon>
        <taxon>Oceanospirillales</taxon>
        <taxon>Oceanospirillaceae</taxon>
        <taxon>Marinomonas</taxon>
    </lineage>
</organism>
<sequence length="54" mass="6156">MKWMMQTLVMVFTTLFLVACSDPEATCTQNCEQQDGSVYQSLEGPVDRSKSKEY</sequence>
<evidence type="ECO:0008006" key="4">
    <source>
        <dbReference type="Google" id="ProtNLM"/>
    </source>
</evidence>
<name>A0A0K6ITT3_9GAMM</name>
<evidence type="ECO:0000313" key="2">
    <source>
        <dbReference type="EMBL" id="CUB06484.1"/>
    </source>
</evidence>
<keyword evidence="3" id="KW-1185">Reference proteome</keyword>
<evidence type="ECO:0000313" key="3">
    <source>
        <dbReference type="Proteomes" id="UP000182769"/>
    </source>
</evidence>
<feature type="signal peptide" evidence="1">
    <location>
        <begin position="1"/>
        <end position="21"/>
    </location>
</feature>
<dbReference type="EMBL" id="CYHG01000018">
    <property type="protein sequence ID" value="CUB06484.1"/>
    <property type="molecule type" value="Genomic_DNA"/>
</dbReference>
<reference evidence="3" key="1">
    <citation type="submission" date="2015-08" db="EMBL/GenBank/DDBJ databases">
        <authorList>
            <person name="Varghese N."/>
        </authorList>
    </citation>
    <scope>NUCLEOTIDE SEQUENCE [LARGE SCALE GENOMIC DNA]</scope>
    <source>
        <strain evidence="3">JCM 18476</strain>
    </source>
</reference>
<dbReference type="PROSITE" id="PS51257">
    <property type="entry name" value="PROKAR_LIPOPROTEIN"/>
    <property type="match status" value="1"/>
</dbReference>
<dbReference type="AlphaFoldDB" id="A0A0K6ITT3"/>
<evidence type="ECO:0000256" key="1">
    <source>
        <dbReference type="SAM" id="SignalP"/>
    </source>
</evidence>
<dbReference type="RefSeq" id="WP_156085542.1">
    <property type="nucleotide sequence ID" value="NZ_CYHG01000018.1"/>
</dbReference>
<proteinExistence type="predicted"/>
<gene>
    <name evidence="2" type="ORF">Ga0061065_11841</name>
</gene>
<keyword evidence="1" id="KW-0732">Signal</keyword>
<accession>A0A0K6ITT3</accession>
<protein>
    <recommendedName>
        <fullName evidence="4">Lipoprotein</fullName>
    </recommendedName>
</protein>
<dbReference type="Proteomes" id="UP000182769">
    <property type="component" value="Unassembled WGS sequence"/>
</dbReference>
<dbReference type="STRING" id="1137284.GCA_001418205_03608"/>
<feature type="chain" id="PRO_5005505631" description="Lipoprotein" evidence="1">
    <location>
        <begin position="22"/>
        <end position="54"/>
    </location>
</feature>